<dbReference type="SMART" id="SM00347">
    <property type="entry name" value="HTH_MARR"/>
    <property type="match status" value="1"/>
</dbReference>
<sequence length="222" mass="23356">MTTHTHIATGLAKIGLFLRSENWRQADAADLSPTQAQILAHLTRRGPARVTALAEALGVTQPTASDAAGALIRKGHVARHPDPDDARASLLHATASGRRAAAETAVWPDALLGAIDTLGADERAIFLKALTKMIRELQVRGAIPVQRMCATCRFFRPNVHGDPAAPHHCAFVDAAFGEASLRLDCDEHEPADTSDADALWQSFLGAPAGQADAPPAATGEAS</sequence>
<name>A0A4S2H614_9PROT</name>
<dbReference type="Pfam" id="PF12802">
    <property type="entry name" value="MarR_2"/>
    <property type="match status" value="1"/>
</dbReference>
<evidence type="ECO:0000313" key="3">
    <source>
        <dbReference type="Proteomes" id="UP000308054"/>
    </source>
</evidence>
<reference evidence="2 3" key="1">
    <citation type="journal article" date="2017" name="Int. J. Syst. Evol. Microbiol.">
        <title>Marinicauda algicola sp. nov., isolated from a marine red alga Rhodosorus marinus.</title>
        <authorList>
            <person name="Jeong S.E."/>
            <person name="Jeon S.H."/>
            <person name="Chun B.H."/>
            <person name="Kim D.W."/>
            <person name="Jeon C.O."/>
        </authorList>
    </citation>
    <scope>NUCLEOTIDE SEQUENCE [LARGE SCALE GENOMIC DNA]</scope>
    <source>
        <strain evidence="2 3">JCM 31718</strain>
    </source>
</reference>
<dbReference type="InterPro" id="IPR036388">
    <property type="entry name" value="WH-like_DNA-bd_sf"/>
</dbReference>
<dbReference type="InterPro" id="IPR036390">
    <property type="entry name" value="WH_DNA-bd_sf"/>
</dbReference>
<feature type="domain" description="HTH marR-type" evidence="1">
    <location>
        <begin position="4"/>
        <end position="135"/>
    </location>
</feature>
<dbReference type="PANTHER" id="PTHR33164:SF57">
    <property type="entry name" value="MARR-FAMILY TRANSCRIPTIONAL REGULATOR"/>
    <property type="match status" value="1"/>
</dbReference>
<keyword evidence="3" id="KW-1185">Reference proteome</keyword>
<dbReference type="Proteomes" id="UP000308054">
    <property type="component" value="Unassembled WGS sequence"/>
</dbReference>
<dbReference type="Gene3D" id="1.10.10.10">
    <property type="entry name" value="Winged helix-like DNA-binding domain superfamily/Winged helix DNA-binding domain"/>
    <property type="match status" value="1"/>
</dbReference>
<dbReference type="PANTHER" id="PTHR33164">
    <property type="entry name" value="TRANSCRIPTIONAL REGULATOR, MARR FAMILY"/>
    <property type="match status" value="1"/>
</dbReference>
<dbReference type="CDD" id="cd00090">
    <property type="entry name" value="HTH_ARSR"/>
    <property type="match status" value="1"/>
</dbReference>
<dbReference type="OrthoDB" id="9815567at2"/>
<organism evidence="2 3">
    <name type="scientific">Marinicauda algicola</name>
    <dbReference type="NCBI Taxonomy" id="2029849"/>
    <lineage>
        <taxon>Bacteria</taxon>
        <taxon>Pseudomonadati</taxon>
        <taxon>Pseudomonadota</taxon>
        <taxon>Alphaproteobacteria</taxon>
        <taxon>Maricaulales</taxon>
        <taxon>Maricaulaceae</taxon>
        <taxon>Marinicauda</taxon>
    </lineage>
</organism>
<dbReference type="EMBL" id="SRXW01000001">
    <property type="protein sequence ID" value="TGY90692.1"/>
    <property type="molecule type" value="Genomic_DNA"/>
</dbReference>
<dbReference type="PROSITE" id="PS50995">
    <property type="entry name" value="HTH_MARR_2"/>
    <property type="match status" value="1"/>
</dbReference>
<dbReference type="GO" id="GO:0003700">
    <property type="term" value="F:DNA-binding transcription factor activity"/>
    <property type="evidence" value="ECO:0007669"/>
    <property type="project" value="InterPro"/>
</dbReference>
<accession>A0A4S2H614</accession>
<dbReference type="SUPFAM" id="SSF46785">
    <property type="entry name" value="Winged helix' DNA-binding domain"/>
    <property type="match status" value="1"/>
</dbReference>
<gene>
    <name evidence="2" type="ORF">E5163_06165</name>
</gene>
<evidence type="ECO:0000313" key="2">
    <source>
        <dbReference type="EMBL" id="TGY90692.1"/>
    </source>
</evidence>
<proteinExistence type="predicted"/>
<dbReference type="InterPro" id="IPR000835">
    <property type="entry name" value="HTH_MarR-typ"/>
</dbReference>
<dbReference type="InterPro" id="IPR011991">
    <property type="entry name" value="ArsR-like_HTH"/>
</dbReference>
<dbReference type="AlphaFoldDB" id="A0A4S2H614"/>
<dbReference type="RefSeq" id="WP_135995189.1">
    <property type="nucleotide sequence ID" value="NZ_CP071057.1"/>
</dbReference>
<dbReference type="GO" id="GO:0006950">
    <property type="term" value="P:response to stress"/>
    <property type="evidence" value="ECO:0007669"/>
    <property type="project" value="TreeGrafter"/>
</dbReference>
<protein>
    <submittedName>
        <fullName evidence="2">MarR family transcriptional regulator</fullName>
    </submittedName>
</protein>
<evidence type="ECO:0000259" key="1">
    <source>
        <dbReference type="PROSITE" id="PS50995"/>
    </source>
</evidence>
<dbReference type="InterPro" id="IPR039422">
    <property type="entry name" value="MarR/SlyA-like"/>
</dbReference>
<comment type="caution">
    <text evidence="2">The sequence shown here is derived from an EMBL/GenBank/DDBJ whole genome shotgun (WGS) entry which is preliminary data.</text>
</comment>